<gene>
    <name evidence="3" type="ordered locus">Hoch_4129</name>
</gene>
<proteinExistence type="predicted"/>
<accession>D0LJQ3</accession>
<keyword evidence="1" id="KW-0732">Signal</keyword>
<evidence type="ECO:0000313" key="3">
    <source>
        <dbReference type="EMBL" id="ACY16627.1"/>
    </source>
</evidence>
<feature type="signal peptide" evidence="1">
    <location>
        <begin position="1"/>
        <end position="20"/>
    </location>
</feature>
<feature type="domain" description="ADYC" evidence="2">
    <location>
        <begin position="111"/>
        <end position="303"/>
    </location>
</feature>
<reference evidence="3 4" key="1">
    <citation type="journal article" date="2010" name="Stand. Genomic Sci.">
        <title>Complete genome sequence of Haliangium ochraceum type strain (SMP-2).</title>
        <authorList>
            <consortium name="US DOE Joint Genome Institute (JGI-PGF)"/>
            <person name="Ivanova N."/>
            <person name="Daum C."/>
            <person name="Lang E."/>
            <person name="Abt B."/>
            <person name="Kopitz M."/>
            <person name="Saunders E."/>
            <person name="Lapidus A."/>
            <person name="Lucas S."/>
            <person name="Glavina Del Rio T."/>
            <person name="Nolan M."/>
            <person name="Tice H."/>
            <person name="Copeland A."/>
            <person name="Cheng J.F."/>
            <person name="Chen F."/>
            <person name="Bruce D."/>
            <person name="Goodwin L."/>
            <person name="Pitluck S."/>
            <person name="Mavromatis K."/>
            <person name="Pati A."/>
            <person name="Mikhailova N."/>
            <person name="Chen A."/>
            <person name="Palaniappan K."/>
            <person name="Land M."/>
            <person name="Hauser L."/>
            <person name="Chang Y.J."/>
            <person name="Jeffries C.D."/>
            <person name="Detter J.C."/>
            <person name="Brettin T."/>
            <person name="Rohde M."/>
            <person name="Goker M."/>
            <person name="Bristow J."/>
            <person name="Markowitz V."/>
            <person name="Eisen J.A."/>
            <person name="Hugenholtz P."/>
            <person name="Kyrpides N.C."/>
            <person name="Klenk H.P."/>
        </authorList>
    </citation>
    <scope>NUCLEOTIDE SEQUENCE [LARGE SCALE GENOMIC DNA]</scope>
    <source>
        <strain evidence="4">DSM 14365 / CIP 107738 / JCM 11303 / AJ 13395 / SMP-2</strain>
    </source>
</reference>
<keyword evidence="4" id="KW-1185">Reference proteome</keyword>
<dbReference type="HOGENOM" id="CLU_803559_0_0_7"/>
<evidence type="ECO:0000313" key="4">
    <source>
        <dbReference type="Proteomes" id="UP000001880"/>
    </source>
</evidence>
<dbReference type="OrthoDB" id="8066319at2"/>
<dbReference type="AlphaFoldDB" id="D0LJQ3"/>
<protein>
    <recommendedName>
        <fullName evidence="2">ADYC domain-containing protein</fullName>
    </recommendedName>
</protein>
<evidence type="ECO:0000259" key="2">
    <source>
        <dbReference type="Pfam" id="PF20032"/>
    </source>
</evidence>
<feature type="chain" id="PRO_5003011307" description="ADYC domain-containing protein" evidence="1">
    <location>
        <begin position="21"/>
        <end position="345"/>
    </location>
</feature>
<dbReference type="RefSeq" id="WP_012829225.1">
    <property type="nucleotide sequence ID" value="NC_013440.1"/>
</dbReference>
<organism evidence="3 4">
    <name type="scientific">Haliangium ochraceum (strain DSM 14365 / JCM 11303 / SMP-2)</name>
    <dbReference type="NCBI Taxonomy" id="502025"/>
    <lineage>
        <taxon>Bacteria</taxon>
        <taxon>Pseudomonadati</taxon>
        <taxon>Myxococcota</taxon>
        <taxon>Polyangia</taxon>
        <taxon>Haliangiales</taxon>
        <taxon>Kofleriaceae</taxon>
        <taxon>Haliangium</taxon>
    </lineage>
</organism>
<evidence type="ECO:0000256" key="1">
    <source>
        <dbReference type="SAM" id="SignalP"/>
    </source>
</evidence>
<dbReference type="KEGG" id="hoh:Hoch_4129"/>
<dbReference type="EMBL" id="CP001804">
    <property type="protein sequence ID" value="ACY16627.1"/>
    <property type="molecule type" value="Genomic_DNA"/>
</dbReference>
<dbReference type="STRING" id="502025.Hoch_4129"/>
<name>D0LJQ3_HALO1</name>
<dbReference type="Pfam" id="PF20032">
    <property type="entry name" value="ADYC"/>
    <property type="match status" value="1"/>
</dbReference>
<dbReference type="InterPro" id="IPR045426">
    <property type="entry name" value="ADYC"/>
</dbReference>
<sequence length="345" mass="37842">MTHRSPLLALALLAALPACATIDADPAVDSETHAIDCPPWQCGVNAATINELPLGELHLVPGQNTGELSAWSARIVDFVAPPDAPEGPRGYTLRVIDGRFSAHKDDLVLRGPELIGSRITIDDEANDTTVEMIIHDYSEMPSWTTPVYNIPRYVLVSYEEELDRYHPVCQDAEDPADGTAWSVLVSGERYSWEEKTITQPAGEARGWFNVACKDNALYKMKFMGYEPEPQGQARYITSPAQRQAALKMLTADYCGTGTSFTETGTPLHWVNDRGWSDNGNPPTSTVEALWSKDGALCLDTPRLGAEQLAEIEAECASVGRVLRSCAGFTDYYDWMSETPLCPSLP</sequence>
<dbReference type="Proteomes" id="UP000001880">
    <property type="component" value="Chromosome"/>
</dbReference>